<organism evidence="1 2">
    <name type="scientific">Dactylonectria estremocensis</name>
    <dbReference type="NCBI Taxonomy" id="1079267"/>
    <lineage>
        <taxon>Eukaryota</taxon>
        <taxon>Fungi</taxon>
        <taxon>Dikarya</taxon>
        <taxon>Ascomycota</taxon>
        <taxon>Pezizomycotina</taxon>
        <taxon>Sordariomycetes</taxon>
        <taxon>Hypocreomycetidae</taxon>
        <taxon>Hypocreales</taxon>
        <taxon>Nectriaceae</taxon>
        <taxon>Dactylonectria</taxon>
    </lineage>
</organism>
<name>A0A9P9ICJ4_9HYPO</name>
<dbReference type="EMBL" id="JAGMUU010000040">
    <property type="protein sequence ID" value="KAH7114932.1"/>
    <property type="molecule type" value="Genomic_DNA"/>
</dbReference>
<dbReference type="OrthoDB" id="2588098at2759"/>
<evidence type="ECO:0000313" key="1">
    <source>
        <dbReference type="EMBL" id="KAH7114932.1"/>
    </source>
</evidence>
<dbReference type="AlphaFoldDB" id="A0A9P9ICJ4"/>
<reference evidence="1" key="1">
    <citation type="journal article" date="2021" name="Nat. Commun.">
        <title>Genetic determinants of endophytism in the Arabidopsis root mycobiome.</title>
        <authorList>
            <person name="Mesny F."/>
            <person name="Miyauchi S."/>
            <person name="Thiergart T."/>
            <person name="Pickel B."/>
            <person name="Atanasova L."/>
            <person name="Karlsson M."/>
            <person name="Huettel B."/>
            <person name="Barry K.W."/>
            <person name="Haridas S."/>
            <person name="Chen C."/>
            <person name="Bauer D."/>
            <person name="Andreopoulos W."/>
            <person name="Pangilinan J."/>
            <person name="LaButti K."/>
            <person name="Riley R."/>
            <person name="Lipzen A."/>
            <person name="Clum A."/>
            <person name="Drula E."/>
            <person name="Henrissat B."/>
            <person name="Kohler A."/>
            <person name="Grigoriev I.V."/>
            <person name="Martin F.M."/>
            <person name="Hacquard S."/>
        </authorList>
    </citation>
    <scope>NUCLEOTIDE SEQUENCE</scope>
    <source>
        <strain evidence="1">MPI-CAGE-AT-0021</strain>
    </source>
</reference>
<protein>
    <recommendedName>
        <fullName evidence="3">F-box domain-containing protein</fullName>
    </recommendedName>
</protein>
<keyword evidence="2" id="KW-1185">Reference proteome</keyword>
<evidence type="ECO:0000313" key="2">
    <source>
        <dbReference type="Proteomes" id="UP000717696"/>
    </source>
</evidence>
<evidence type="ECO:0008006" key="3">
    <source>
        <dbReference type="Google" id="ProtNLM"/>
    </source>
</evidence>
<gene>
    <name evidence="1" type="ORF">B0J13DRAFT_459910</name>
</gene>
<comment type="caution">
    <text evidence="1">The sequence shown here is derived from an EMBL/GenBank/DDBJ whole genome shotgun (WGS) entry which is preliminary data.</text>
</comment>
<sequence>MILSDLPIKLHQLIFSHVELIEEVICLGLTSRHFWNVGRERMHDIYASFLGRWAHKNIVCVGDDVQPDPVS</sequence>
<proteinExistence type="predicted"/>
<accession>A0A9P9ICJ4</accession>
<dbReference type="Proteomes" id="UP000717696">
    <property type="component" value="Unassembled WGS sequence"/>
</dbReference>